<name>A0A8E0MCT8_LACPA</name>
<dbReference type="EMBL" id="ANJX01000056">
    <property type="protein sequence ID" value="EPC56714.1"/>
    <property type="molecule type" value="Genomic_DNA"/>
</dbReference>
<gene>
    <name evidence="2" type="ORF">Lpp77_01647</name>
</gene>
<sequence length="188" mass="21361">MIKLWQGVANGLAEIVRWVRFPHATLSPILKWVRTANSCIISVVFDGDIGYYFCEVIKMFSYSDLSQLFKDGSALAKKIKSQELNQVLLSYQSQMMNMNAEIADLRQKLAAYESQKNLSEKVVLEEGIIKIDNSKQRYCPRCWGKDRKLNPVSISLTDGQVVSWCPTCGSHTFLESEDAESLINKIKK</sequence>
<feature type="coiled-coil region" evidence="1">
    <location>
        <begin position="88"/>
        <end position="122"/>
    </location>
</feature>
<proteinExistence type="predicted"/>
<keyword evidence="1" id="KW-0175">Coiled coil</keyword>
<organism evidence="2 3">
    <name type="scientific">Lacticaseibacillus paracasei subsp. paracasei CNCM I-4270</name>
    <dbReference type="NCBI Taxonomy" id="1256202"/>
    <lineage>
        <taxon>Bacteria</taxon>
        <taxon>Bacillati</taxon>
        <taxon>Bacillota</taxon>
        <taxon>Bacilli</taxon>
        <taxon>Lactobacillales</taxon>
        <taxon>Lactobacillaceae</taxon>
        <taxon>Lacticaseibacillus</taxon>
    </lineage>
</organism>
<evidence type="ECO:0000313" key="3">
    <source>
        <dbReference type="Proteomes" id="UP000014249"/>
    </source>
</evidence>
<evidence type="ECO:0000313" key="2">
    <source>
        <dbReference type="EMBL" id="EPC56714.1"/>
    </source>
</evidence>
<dbReference type="AlphaFoldDB" id="A0A8E0MCT8"/>
<accession>A0A8E0MCT8</accession>
<protein>
    <submittedName>
        <fullName evidence="2">Uncharacterized protein</fullName>
    </submittedName>
</protein>
<comment type="caution">
    <text evidence="2">The sequence shown here is derived from an EMBL/GenBank/DDBJ whole genome shotgun (WGS) entry which is preliminary data.</text>
</comment>
<dbReference type="Proteomes" id="UP000014249">
    <property type="component" value="Unassembled WGS sequence"/>
</dbReference>
<evidence type="ECO:0000256" key="1">
    <source>
        <dbReference type="SAM" id="Coils"/>
    </source>
</evidence>
<reference evidence="2 3" key="1">
    <citation type="journal article" date="2013" name="PLoS ONE">
        <title>Lactobacillus paracasei comparative genomics: towards species pan-genome definition and exploitation of diversity.</title>
        <authorList>
            <person name="Smokvina T."/>
            <person name="Wels M."/>
            <person name="Polka J."/>
            <person name="Chervaux C."/>
            <person name="Brisse S."/>
            <person name="Boekhorst J."/>
            <person name="van Hylckama Vlieg J.E."/>
            <person name="Siezen R.J."/>
        </authorList>
    </citation>
    <scope>NUCLEOTIDE SEQUENCE [LARGE SCALE GENOMIC DNA]</scope>
    <source>
        <strain evidence="2 3">CNCM I-4270</strain>
    </source>
</reference>